<keyword evidence="8" id="KW-1185">Reference proteome</keyword>
<dbReference type="EMBL" id="JAAIKB010000010">
    <property type="protein sequence ID" value="NGM22661.1"/>
    <property type="molecule type" value="Genomic_DNA"/>
</dbReference>
<keyword evidence="2" id="KW-0479">Metal-binding</keyword>
<evidence type="ECO:0000259" key="6">
    <source>
        <dbReference type="Pfam" id="PF03738"/>
    </source>
</evidence>
<dbReference type="RefSeq" id="WP_164696556.1">
    <property type="nucleotide sequence ID" value="NZ_JAAIKB010000010.1"/>
</dbReference>
<keyword evidence="3" id="KW-0547">Nucleotide-binding</keyword>
<accession>A0A6M1LQI0</accession>
<evidence type="ECO:0000256" key="1">
    <source>
        <dbReference type="ARBA" id="ARBA00022598"/>
    </source>
</evidence>
<proteinExistence type="predicted"/>
<evidence type="ECO:0000256" key="4">
    <source>
        <dbReference type="ARBA" id="ARBA00022840"/>
    </source>
</evidence>
<keyword evidence="4" id="KW-0067">ATP-binding</keyword>
<dbReference type="Proteomes" id="UP000475385">
    <property type="component" value="Unassembled WGS sequence"/>
</dbReference>
<evidence type="ECO:0000313" key="7">
    <source>
        <dbReference type="EMBL" id="NGM22661.1"/>
    </source>
</evidence>
<name>A0A6M1LQI0_9PROT</name>
<dbReference type="AlphaFoldDB" id="A0A6M1LQI0"/>
<dbReference type="GO" id="GO:0016874">
    <property type="term" value="F:ligase activity"/>
    <property type="evidence" value="ECO:0007669"/>
    <property type="project" value="UniProtKB-KW"/>
</dbReference>
<protein>
    <submittedName>
        <fullName evidence="7">Glutathionylspermidine synthase family protein</fullName>
    </submittedName>
</protein>
<evidence type="ECO:0000256" key="2">
    <source>
        <dbReference type="ARBA" id="ARBA00022723"/>
    </source>
</evidence>
<reference evidence="7 8" key="1">
    <citation type="submission" date="2020-02" db="EMBL/GenBank/DDBJ databases">
        <authorList>
            <person name="Kim H.M."/>
            <person name="Jeon C.O."/>
        </authorList>
    </citation>
    <scope>NUCLEOTIDE SEQUENCE [LARGE SCALE GENOMIC DNA]</scope>
    <source>
        <strain evidence="7 8">PeD5</strain>
    </source>
</reference>
<comment type="caution">
    <text evidence="7">The sequence shown here is derived from an EMBL/GenBank/DDBJ whole genome shotgun (WGS) entry which is preliminary data.</text>
</comment>
<evidence type="ECO:0000256" key="3">
    <source>
        <dbReference type="ARBA" id="ARBA00022741"/>
    </source>
</evidence>
<reference evidence="7 8" key="2">
    <citation type="submission" date="2020-03" db="EMBL/GenBank/DDBJ databases">
        <title>Roseomonas stagni sp. nov., isolated from pond water in Japan.</title>
        <authorList>
            <person name="Furuhata K."/>
            <person name="Miyamoto H."/>
            <person name="Goto K."/>
        </authorList>
    </citation>
    <scope>NUCLEOTIDE SEQUENCE [LARGE SCALE GENOMIC DNA]</scope>
    <source>
        <strain evidence="7 8">PeD5</strain>
    </source>
</reference>
<dbReference type="InterPro" id="IPR005494">
    <property type="entry name" value="GSPS_pre-ATP-grasp-like_dom"/>
</dbReference>
<dbReference type="GO" id="GO:0046872">
    <property type="term" value="F:metal ion binding"/>
    <property type="evidence" value="ECO:0007669"/>
    <property type="project" value="UniProtKB-KW"/>
</dbReference>
<organism evidence="7 8">
    <name type="scientific">Falsiroseomonas algicola</name>
    <dbReference type="NCBI Taxonomy" id="2716930"/>
    <lineage>
        <taxon>Bacteria</taxon>
        <taxon>Pseudomonadati</taxon>
        <taxon>Pseudomonadota</taxon>
        <taxon>Alphaproteobacteria</taxon>
        <taxon>Acetobacterales</taxon>
        <taxon>Roseomonadaceae</taxon>
        <taxon>Falsiroseomonas</taxon>
    </lineage>
</organism>
<keyword evidence="5" id="KW-0460">Magnesium</keyword>
<dbReference type="SUPFAM" id="SSF56059">
    <property type="entry name" value="Glutathione synthetase ATP-binding domain-like"/>
    <property type="match status" value="1"/>
</dbReference>
<dbReference type="SUPFAM" id="SSF52440">
    <property type="entry name" value="PreATP-grasp domain"/>
    <property type="match status" value="1"/>
</dbReference>
<gene>
    <name evidence="7" type="ORF">G3576_21790</name>
</gene>
<dbReference type="Pfam" id="PF03738">
    <property type="entry name" value="GSP_synth"/>
    <property type="match status" value="1"/>
</dbReference>
<keyword evidence="1" id="KW-0436">Ligase</keyword>
<sequence>MRRVAMPARPDLRERAARLGFAFAEIAGEPYWDETACYRFDAGEIDVLDDATVEIDARCREAVAYAVGHGMNGPLGIPDGAWPLVTRSWEKQEPSLYGRFDLRWDGTGAPKLLEYNADTPTALFEAGVIQWEWLQCLSEGEARPADQFNSIHEALIATWPTMKLPARVHFACVRDHAEDRGTIDYLRDTAIQAGIEAPFLFMDEIGWGRGRFRDMEEREISAIFKLYPWDWLLAEPFAANIATAPTRWIEPCWRLIPASKAFLSLLWYLFPDHPNLLPAFLESGKTGGPEISKPFWGREGANIVAPGIETPGPYAAQPRVWQEYAELPCFDGRYPVIGSWIIGGRACGIGIREDATPVTRDTSRFVPHLFQGENPS</sequence>
<evidence type="ECO:0000256" key="5">
    <source>
        <dbReference type="ARBA" id="ARBA00022842"/>
    </source>
</evidence>
<dbReference type="Gene3D" id="3.30.1490.330">
    <property type="match status" value="1"/>
</dbReference>
<dbReference type="InterPro" id="IPR016185">
    <property type="entry name" value="PreATP-grasp_dom_sf"/>
</dbReference>
<feature type="domain" description="Glutathionylspermidine synthase pre-ATP-grasp-like" evidence="6">
    <location>
        <begin position="13"/>
        <end position="369"/>
    </location>
</feature>
<dbReference type="GO" id="GO:0005524">
    <property type="term" value="F:ATP binding"/>
    <property type="evidence" value="ECO:0007669"/>
    <property type="project" value="UniProtKB-KW"/>
</dbReference>
<evidence type="ECO:0000313" key="8">
    <source>
        <dbReference type="Proteomes" id="UP000475385"/>
    </source>
</evidence>